<evidence type="ECO:0000256" key="1">
    <source>
        <dbReference type="SAM" id="MobiDB-lite"/>
    </source>
</evidence>
<dbReference type="VEuPathDB" id="PlasmoDB:PCYB_003010"/>
<gene>
    <name evidence="2" type="ORF">PCYB_003010</name>
</gene>
<keyword evidence="3" id="KW-1185">Reference proteome</keyword>
<proteinExistence type="predicted"/>
<dbReference type="Proteomes" id="UP000006319">
    <property type="component" value="Unassembled WGS sequence"/>
</dbReference>
<evidence type="ECO:0008006" key="4">
    <source>
        <dbReference type="Google" id="ProtNLM"/>
    </source>
</evidence>
<sequence>MGGVIVTTYEVDTKLTEYGCMNKYVALLDDIEKKIEELNIKEDIENPQECDELVKYINKKYGELAECHKQKLLNRSFNFKEELKGFLNNYDKYYQCLRKSASPFKEPIELKTSCEENQDFNEGVARTEEGEAETEIESPSLEDNSEAQGSLELIQSKADEEKSKEQSAISAFQSTKMPYDKAEGPDTQTSGEGTYQYSRITSLNETPSQPIVEGDHSAPNESGKQSSIHSEKIGSNGDVVSSLTLEVILKNKIVPLMCNLLAVKQLMVKFMLWKVLVMKILWVKSVMI</sequence>
<dbReference type="AlphaFoldDB" id="K6VJH5"/>
<feature type="compositionally biased region" description="Polar residues" evidence="1">
    <location>
        <begin position="166"/>
        <end position="176"/>
    </location>
</feature>
<evidence type="ECO:0000313" key="3">
    <source>
        <dbReference type="Proteomes" id="UP000006319"/>
    </source>
</evidence>
<dbReference type="PhylomeDB" id="K6VJH5"/>
<dbReference type="RefSeq" id="XP_004227770.1">
    <property type="nucleotide sequence ID" value="XM_004227722.1"/>
</dbReference>
<evidence type="ECO:0000313" key="2">
    <source>
        <dbReference type="EMBL" id="GAB69552.1"/>
    </source>
</evidence>
<feature type="region of interest" description="Disordered" evidence="1">
    <location>
        <begin position="205"/>
        <end position="233"/>
    </location>
</feature>
<protein>
    <recommendedName>
        <fullName evidence="4">CYIR protein</fullName>
    </recommendedName>
</protein>
<organism evidence="2 3">
    <name type="scientific">Plasmodium cynomolgi (strain B)</name>
    <dbReference type="NCBI Taxonomy" id="1120755"/>
    <lineage>
        <taxon>Eukaryota</taxon>
        <taxon>Sar</taxon>
        <taxon>Alveolata</taxon>
        <taxon>Apicomplexa</taxon>
        <taxon>Aconoidasida</taxon>
        <taxon>Haemosporida</taxon>
        <taxon>Plasmodiidae</taxon>
        <taxon>Plasmodium</taxon>
        <taxon>Plasmodium (Plasmodium)</taxon>
    </lineage>
</organism>
<accession>K6VJH5</accession>
<reference evidence="2 3" key="1">
    <citation type="journal article" date="2012" name="Nat. Genet.">
        <title>Plasmodium cynomolgi genome sequences provide insight into Plasmodium vivax and the monkey malaria clade.</title>
        <authorList>
            <person name="Tachibana S."/>
            <person name="Sullivan S.A."/>
            <person name="Kawai S."/>
            <person name="Nakamura S."/>
            <person name="Kim H.R."/>
            <person name="Goto N."/>
            <person name="Arisue N."/>
            <person name="Palacpac N.M.Q."/>
            <person name="Honma H."/>
            <person name="Yagi M."/>
            <person name="Tougan T."/>
            <person name="Katakai Y."/>
            <person name="Kaneko O."/>
            <person name="Mita T."/>
            <person name="Kita K."/>
            <person name="Yasutomi Y."/>
            <person name="Sutton P.L."/>
            <person name="Shakhbatyan R."/>
            <person name="Horii T."/>
            <person name="Yasunaga T."/>
            <person name="Barnwell J.W."/>
            <person name="Escalante A.A."/>
            <person name="Carlton J.M."/>
            <person name="Tanabe K."/>
        </authorList>
    </citation>
    <scope>NUCLEOTIDE SEQUENCE [LARGE SCALE GENOMIC DNA]</scope>
    <source>
        <strain evidence="2 3">B</strain>
    </source>
</reference>
<dbReference type="EMBL" id="DF157316">
    <property type="protein sequence ID" value="GAB69552.1"/>
    <property type="molecule type" value="Genomic_DNA"/>
</dbReference>
<feature type="compositionally biased region" description="Polar residues" evidence="1">
    <location>
        <begin position="219"/>
        <end position="228"/>
    </location>
</feature>
<dbReference type="GeneID" id="14696094"/>
<dbReference type="KEGG" id="pcy:PCYB_003010"/>
<feature type="region of interest" description="Disordered" evidence="1">
    <location>
        <begin position="115"/>
        <end position="193"/>
    </location>
</feature>
<name>K6VJH5_PLACD</name>